<dbReference type="WBParaSite" id="GPUH_0000143401-mRNA-1">
    <property type="protein sequence ID" value="GPUH_0000143401-mRNA-1"/>
    <property type="gene ID" value="GPUH_0000143401"/>
</dbReference>
<gene>
    <name evidence="1" type="ORF">GPUH_LOCUS1431</name>
</gene>
<evidence type="ECO:0000313" key="2">
    <source>
        <dbReference type="Proteomes" id="UP000271098"/>
    </source>
</evidence>
<accession>A0A183CY90</accession>
<sequence>MTQLAHRLGTGRRDLQFGLSGTGFFANNEEMRSGKLSEFEARIRFDCQYFARAAKDPYGRKISRLRSLEKFFMRIMEEAGNPARKWN</sequence>
<evidence type="ECO:0000313" key="1">
    <source>
        <dbReference type="EMBL" id="VDK30036.1"/>
    </source>
</evidence>
<reference evidence="1 2" key="2">
    <citation type="submission" date="2018-11" db="EMBL/GenBank/DDBJ databases">
        <authorList>
            <consortium name="Pathogen Informatics"/>
        </authorList>
    </citation>
    <scope>NUCLEOTIDE SEQUENCE [LARGE SCALE GENOMIC DNA]</scope>
</reference>
<name>A0A183CY90_9BILA</name>
<keyword evidence="2" id="KW-1185">Reference proteome</keyword>
<evidence type="ECO:0000313" key="3">
    <source>
        <dbReference type="WBParaSite" id="GPUH_0000143401-mRNA-1"/>
    </source>
</evidence>
<dbReference type="AlphaFoldDB" id="A0A183CY90"/>
<dbReference type="EMBL" id="UYRT01001725">
    <property type="protein sequence ID" value="VDK30036.1"/>
    <property type="molecule type" value="Genomic_DNA"/>
</dbReference>
<protein>
    <submittedName>
        <fullName evidence="3">Non-specific serine/threonine protein kinase</fullName>
    </submittedName>
</protein>
<proteinExistence type="predicted"/>
<reference evidence="3" key="1">
    <citation type="submission" date="2016-06" db="UniProtKB">
        <authorList>
            <consortium name="WormBaseParasite"/>
        </authorList>
    </citation>
    <scope>IDENTIFICATION</scope>
</reference>
<dbReference type="Proteomes" id="UP000271098">
    <property type="component" value="Unassembled WGS sequence"/>
</dbReference>
<organism evidence="3">
    <name type="scientific">Gongylonema pulchrum</name>
    <dbReference type="NCBI Taxonomy" id="637853"/>
    <lineage>
        <taxon>Eukaryota</taxon>
        <taxon>Metazoa</taxon>
        <taxon>Ecdysozoa</taxon>
        <taxon>Nematoda</taxon>
        <taxon>Chromadorea</taxon>
        <taxon>Rhabditida</taxon>
        <taxon>Spirurina</taxon>
        <taxon>Spiruromorpha</taxon>
        <taxon>Spiruroidea</taxon>
        <taxon>Gongylonematidae</taxon>
        <taxon>Gongylonema</taxon>
    </lineage>
</organism>